<evidence type="ECO:0000313" key="2">
    <source>
        <dbReference type="Proteomes" id="UP000823635"/>
    </source>
</evidence>
<accession>A0A9D9DLX0</accession>
<organism evidence="1 2">
    <name type="scientific">Candidatus Egerieousia excrementavium</name>
    <dbReference type="NCBI Taxonomy" id="2840778"/>
    <lineage>
        <taxon>Bacteria</taxon>
        <taxon>Pseudomonadati</taxon>
        <taxon>Bacteroidota</taxon>
        <taxon>Bacteroidia</taxon>
        <taxon>Bacteroidales</taxon>
        <taxon>Candidatus Egerieousia</taxon>
    </lineage>
</organism>
<proteinExistence type="predicted"/>
<comment type="caution">
    <text evidence="1">The sequence shown here is derived from an EMBL/GenBank/DDBJ whole genome shotgun (WGS) entry which is preliminary data.</text>
</comment>
<sequence length="309" mass="34737">MKKIIFIMLSVLLPLSLLAEGKLVERSGKRPDWIMKSGSEAFAVSASDADINVARERCLDDIKAYIVNAIASNIVSVEESSTEVENVNGAENIRSTYSSELRTAAAKLPFITGISLSNAAGTYWEKYRDKSDGSIYYVYHVLYPFTAGQLDYMIAQFKRYDSEMYGRFTAIKDAYDNIASVGDIDRAIEELKPLQEYFFDSFRKKEVESLSAAYRKLYGTISIVPVESAKGSFTYMLVLNGKRIESSRMPSLRGSDAVASLSVKPDGQGNYTVTYDDTYCYPDDDNYIDIVYSFGLSQSRYRHSFNIEN</sequence>
<evidence type="ECO:0000313" key="1">
    <source>
        <dbReference type="EMBL" id="MBO8429015.1"/>
    </source>
</evidence>
<name>A0A9D9DLX0_9BACT</name>
<reference evidence="1" key="1">
    <citation type="submission" date="2020-10" db="EMBL/GenBank/DDBJ databases">
        <authorList>
            <person name="Gilroy R."/>
        </authorList>
    </citation>
    <scope>NUCLEOTIDE SEQUENCE</scope>
    <source>
        <strain evidence="1">15467</strain>
    </source>
</reference>
<protein>
    <submittedName>
        <fullName evidence="1">Uncharacterized protein</fullName>
    </submittedName>
</protein>
<dbReference type="Proteomes" id="UP000823635">
    <property type="component" value="Unassembled WGS sequence"/>
</dbReference>
<gene>
    <name evidence="1" type="ORF">IAC68_03660</name>
</gene>
<dbReference type="EMBL" id="JADINB010000082">
    <property type="protein sequence ID" value="MBO8429015.1"/>
    <property type="molecule type" value="Genomic_DNA"/>
</dbReference>
<reference evidence="1" key="2">
    <citation type="journal article" date="2021" name="PeerJ">
        <title>Extensive microbial diversity within the chicken gut microbiome revealed by metagenomics and culture.</title>
        <authorList>
            <person name="Gilroy R."/>
            <person name="Ravi A."/>
            <person name="Getino M."/>
            <person name="Pursley I."/>
            <person name="Horton D.L."/>
            <person name="Alikhan N.F."/>
            <person name="Baker D."/>
            <person name="Gharbi K."/>
            <person name="Hall N."/>
            <person name="Watson M."/>
            <person name="Adriaenssens E.M."/>
            <person name="Foster-Nyarko E."/>
            <person name="Jarju S."/>
            <person name="Secka A."/>
            <person name="Antonio M."/>
            <person name="Oren A."/>
            <person name="Chaudhuri R.R."/>
            <person name="La Ragione R."/>
            <person name="Hildebrand F."/>
            <person name="Pallen M.J."/>
        </authorList>
    </citation>
    <scope>NUCLEOTIDE SEQUENCE</scope>
    <source>
        <strain evidence="1">15467</strain>
    </source>
</reference>
<dbReference type="AlphaFoldDB" id="A0A9D9DLX0"/>